<organism evidence="1 3">
    <name type="scientific">Holdemania massiliensis</name>
    <dbReference type="NCBI Taxonomy" id="1468449"/>
    <lineage>
        <taxon>Bacteria</taxon>
        <taxon>Bacillati</taxon>
        <taxon>Bacillota</taxon>
        <taxon>Erysipelotrichia</taxon>
        <taxon>Erysipelotrichales</taxon>
        <taxon>Erysipelotrichaceae</taxon>
        <taxon>Holdemania</taxon>
    </lineage>
</organism>
<evidence type="ECO:0000313" key="1">
    <source>
        <dbReference type="EMBL" id="MSA91435.1"/>
    </source>
</evidence>
<gene>
    <name evidence="2" type="ORF">GKD88_17725</name>
    <name evidence="1" type="ORF">GKE08_19155</name>
</gene>
<dbReference type="GO" id="GO:0005829">
    <property type="term" value="C:cytosol"/>
    <property type="evidence" value="ECO:0007669"/>
    <property type="project" value="TreeGrafter"/>
</dbReference>
<dbReference type="PROSITE" id="PS01228">
    <property type="entry name" value="COF_1"/>
    <property type="match status" value="1"/>
</dbReference>
<dbReference type="EMBL" id="WKPI01000049">
    <property type="protein sequence ID" value="MSC34960.1"/>
    <property type="molecule type" value="Genomic_DNA"/>
</dbReference>
<dbReference type="SFLD" id="SFLDS00003">
    <property type="entry name" value="Haloacid_Dehalogenase"/>
    <property type="match status" value="1"/>
</dbReference>
<dbReference type="Gene3D" id="3.40.50.1000">
    <property type="entry name" value="HAD superfamily/HAD-like"/>
    <property type="match status" value="1"/>
</dbReference>
<protein>
    <submittedName>
        <fullName evidence="1">Cof-type HAD-IIB family hydrolase</fullName>
    </submittedName>
</protein>
<proteinExistence type="predicted"/>
<keyword evidence="1" id="KW-0378">Hydrolase</keyword>
<dbReference type="SFLD" id="SFLDG01140">
    <property type="entry name" value="C2.B:_Phosphomannomutase_and_P"/>
    <property type="match status" value="1"/>
</dbReference>
<dbReference type="Gene3D" id="3.30.1240.10">
    <property type="match status" value="1"/>
</dbReference>
<dbReference type="EMBL" id="WKPJ01000061">
    <property type="protein sequence ID" value="MSA91435.1"/>
    <property type="molecule type" value="Genomic_DNA"/>
</dbReference>
<dbReference type="OrthoDB" id="9781413at2"/>
<comment type="caution">
    <text evidence="1">The sequence shown here is derived from an EMBL/GenBank/DDBJ whole genome shotgun (WGS) entry which is preliminary data.</text>
</comment>
<dbReference type="InterPro" id="IPR036412">
    <property type="entry name" value="HAD-like_sf"/>
</dbReference>
<sequence length="270" mass="30055">MIKAIMCDVDGTLLNSQGVVSPYTIEQIKKIKAQGMLFGLATGRDVHSVKKQLNRWGIDGLVDAIVGTGGAEIADFQLNVEKSSYPLEGKVIRQVIEHYQDLDVNFAIPWQGELYSPKDDEYIRKLSEADHIPYHVVDYHEFLNEPRPKVMIVCDPAMMGAVIARSHTFTVPKTKSAGLITASILFEYMDPRVSKTEGLKEFMTLHGLTMDELCTFGDADNDYDMTVNAKIGVVMANGSEKTKSAADYITDDHDHDGIGRFIAEHFLNHS</sequence>
<accession>A0A6N7SD48</accession>
<dbReference type="InterPro" id="IPR023214">
    <property type="entry name" value="HAD_sf"/>
</dbReference>
<dbReference type="RefSeq" id="WP_154240693.1">
    <property type="nucleotide sequence ID" value="NZ_CALJPI010000247.1"/>
</dbReference>
<dbReference type="SUPFAM" id="SSF56784">
    <property type="entry name" value="HAD-like"/>
    <property type="match status" value="1"/>
</dbReference>
<dbReference type="Proteomes" id="UP000433575">
    <property type="component" value="Unassembled WGS sequence"/>
</dbReference>
<dbReference type="Pfam" id="PF08282">
    <property type="entry name" value="Hydrolase_3"/>
    <property type="match status" value="1"/>
</dbReference>
<keyword evidence="4" id="KW-1185">Reference proteome</keyword>
<name>A0A6N7SD48_9FIRM</name>
<evidence type="ECO:0000313" key="3">
    <source>
        <dbReference type="Proteomes" id="UP000433575"/>
    </source>
</evidence>
<dbReference type="GO" id="GO:0000287">
    <property type="term" value="F:magnesium ion binding"/>
    <property type="evidence" value="ECO:0007669"/>
    <property type="project" value="TreeGrafter"/>
</dbReference>
<evidence type="ECO:0000313" key="4">
    <source>
        <dbReference type="Proteomes" id="UP000480929"/>
    </source>
</evidence>
<dbReference type="InterPro" id="IPR000150">
    <property type="entry name" value="Cof"/>
</dbReference>
<dbReference type="PANTHER" id="PTHR10000">
    <property type="entry name" value="PHOSPHOSERINE PHOSPHATASE"/>
    <property type="match status" value="1"/>
</dbReference>
<reference evidence="3 4" key="1">
    <citation type="journal article" date="2019" name="Nat. Med.">
        <title>A library of human gut bacterial isolates paired with longitudinal multiomics data enables mechanistic microbiome research.</title>
        <authorList>
            <person name="Poyet M."/>
            <person name="Groussin M."/>
            <person name="Gibbons S.M."/>
            <person name="Avila-Pacheco J."/>
            <person name="Jiang X."/>
            <person name="Kearney S.M."/>
            <person name="Perrotta A.R."/>
            <person name="Berdy B."/>
            <person name="Zhao S."/>
            <person name="Lieberman T.D."/>
            <person name="Swanson P.K."/>
            <person name="Smith M."/>
            <person name="Roesemann S."/>
            <person name="Alexander J.E."/>
            <person name="Rich S.A."/>
            <person name="Livny J."/>
            <person name="Vlamakis H."/>
            <person name="Clish C."/>
            <person name="Bullock K."/>
            <person name="Deik A."/>
            <person name="Scott J."/>
            <person name="Pierce K.A."/>
            <person name="Xavier R.J."/>
            <person name="Alm E.J."/>
        </authorList>
    </citation>
    <scope>NUCLEOTIDE SEQUENCE [LARGE SCALE GENOMIC DNA]</scope>
    <source>
        <strain evidence="1 3">BIOML-A4</strain>
        <strain evidence="2 4">BIOML-A5</strain>
    </source>
</reference>
<dbReference type="GO" id="GO:0016791">
    <property type="term" value="F:phosphatase activity"/>
    <property type="evidence" value="ECO:0007669"/>
    <property type="project" value="UniProtKB-ARBA"/>
</dbReference>
<dbReference type="PANTHER" id="PTHR10000:SF8">
    <property type="entry name" value="HAD SUPERFAMILY HYDROLASE-LIKE, TYPE 3"/>
    <property type="match status" value="1"/>
</dbReference>
<evidence type="ECO:0000313" key="2">
    <source>
        <dbReference type="EMBL" id="MSC34960.1"/>
    </source>
</evidence>
<dbReference type="NCBIfam" id="TIGR00099">
    <property type="entry name" value="Cof-subfamily"/>
    <property type="match status" value="1"/>
</dbReference>
<dbReference type="Proteomes" id="UP000480929">
    <property type="component" value="Unassembled WGS sequence"/>
</dbReference>
<dbReference type="AlphaFoldDB" id="A0A6N7SD48"/>